<dbReference type="Proteomes" id="UP001179952">
    <property type="component" value="Unassembled WGS sequence"/>
</dbReference>
<keyword evidence="4" id="KW-0675">Receptor</keyword>
<reference evidence="5" key="1">
    <citation type="journal article" date="2023" name="Nat. Commun.">
        <title>Diploid and tetraploid genomes of Acorus and the evolution of monocots.</title>
        <authorList>
            <person name="Ma L."/>
            <person name="Liu K.W."/>
            <person name="Li Z."/>
            <person name="Hsiao Y.Y."/>
            <person name="Qi Y."/>
            <person name="Fu T."/>
            <person name="Tang G.D."/>
            <person name="Zhang D."/>
            <person name="Sun W.H."/>
            <person name="Liu D.K."/>
            <person name="Li Y."/>
            <person name="Chen G.Z."/>
            <person name="Liu X.D."/>
            <person name="Liao X.Y."/>
            <person name="Jiang Y.T."/>
            <person name="Yu X."/>
            <person name="Hao Y."/>
            <person name="Huang J."/>
            <person name="Zhao X.W."/>
            <person name="Ke S."/>
            <person name="Chen Y.Y."/>
            <person name="Wu W.L."/>
            <person name="Hsu J.L."/>
            <person name="Lin Y.F."/>
            <person name="Huang M.D."/>
            <person name="Li C.Y."/>
            <person name="Huang L."/>
            <person name="Wang Z.W."/>
            <person name="Zhao X."/>
            <person name="Zhong W.Y."/>
            <person name="Peng D.H."/>
            <person name="Ahmad S."/>
            <person name="Lan S."/>
            <person name="Zhang J.S."/>
            <person name="Tsai W.C."/>
            <person name="Van de Peer Y."/>
            <person name="Liu Z.J."/>
        </authorList>
    </citation>
    <scope>NUCLEOTIDE SEQUENCE</scope>
    <source>
        <strain evidence="5">SCP</strain>
    </source>
</reference>
<dbReference type="NCBIfam" id="TIGR00229">
    <property type="entry name" value="sensory_box"/>
    <property type="match status" value="1"/>
</dbReference>
<evidence type="ECO:0000256" key="3">
    <source>
        <dbReference type="ARBA" id="ARBA00022991"/>
    </source>
</evidence>
<sequence length="101" mass="11789">MFKIPFIPSHLKNPHPRINPSTLPQISQIPAKTLRHHSTSFVVSDAQEQDFPIIYVNTIFEVFTGYRADQVLGRNWSVALPPPSFIFYLFLMKCWDLPFWV</sequence>
<dbReference type="SUPFAM" id="SSF55785">
    <property type="entry name" value="PYP-like sensor domain (PAS domain)"/>
    <property type="match status" value="1"/>
</dbReference>
<dbReference type="InterPro" id="IPR000014">
    <property type="entry name" value="PAS"/>
</dbReference>
<protein>
    <submittedName>
        <fullName evidence="5">Adagio protein 3</fullName>
    </submittedName>
</protein>
<gene>
    <name evidence="5" type="ORF">QJS04_geneDACA002249</name>
</gene>
<dbReference type="EMBL" id="JAUJYN010000011">
    <property type="protein sequence ID" value="KAK1260689.1"/>
    <property type="molecule type" value="Genomic_DNA"/>
</dbReference>
<dbReference type="AlphaFoldDB" id="A0AAV9A940"/>
<dbReference type="GO" id="GO:0009881">
    <property type="term" value="F:photoreceptor activity"/>
    <property type="evidence" value="ECO:0007669"/>
    <property type="project" value="UniProtKB-KW"/>
</dbReference>
<reference evidence="5" key="2">
    <citation type="submission" date="2023-06" db="EMBL/GenBank/DDBJ databases">
        <authorList>
            <person name="Ma L."/>
            <person name="Liu K.-W."/>
            <person name="Li Z."/>
            <person name="Hsiao Y.-Y."/>
            <person name="Qi Y."/>
            <person name="Fu T."/>
            <person name="Tang G."/>
            <person name="Zhang D."/>
            <person name="Sun W.-H."/>
            <person name="Liu D.-K."/>
            <person name="Li Y."/>
            <person name="Chen G.-Z."/>
            <person name="Liu X.-D."/>
            <person name="Liao X.-Y."/>
            <person name="Jiang Y.-T."/>
            <person name="Yu X."/>
            <person name="Hao Y."/>
            <person name="Huang J."/>
            <person name="Zhao X.-W."/>
            <person name="Ke S."/>
            <person name="Chen Y.-Y."/>
            <person name="Wu W.-L."/>
            <person name="Hsu J.-L."/>
            <person name="Lin Y.-F."/>
            <person name="Huang M.-D."/>
            <person name="Li C.-Y."/>
            <person name="Huang L."/>
            <person name="Wang Z.-W."/>
            <person name="Zhao X."/>
            <person name="Zhong W.-Y."/>
            <person name="Peng D.-H."/>
            <person name="Ahmad S."/>
            <person name="Lan S."/>
            <person name="Zhang J.-S."/>
            <person name="Tsai W.-C."/>
            <person name="Van De Peer Y."/>
            <person name="Liu Z.-J."/>
        </authorList>
    </citation>
    <scope>NUCLEOTIDE SEQUENCE</scope>
    <source>
        <strain evidence="5">SCP</strain>
        <tissue evidence="5">Leaves</tissue>
    </source>
</reference>
<evidence type="ECO:0000256" key="2">
    <source>
        <dbReference type="ARBA" id="ARBA00022606"/>
    </source>
</evidence>
<keyword evidence="1" id="KW-0600">Photoreceptor protein</keyword>
<name>A0AAV9A940_ACOGR</name>
<dbReference type="Gene3D" id="3.30.450.20">
    <property type="entry name" value="PAS domain"/>
    <property type="match status" value="1"/>
</dbReference>
<organism evidence="5 6">
    <name type="scientific">Acorus gramineus</name>
    <name type="common">Dwarf sweet flag</name>
    <dbReference type="NCBI Taxonomy" id="55184"/>
    <lineage>
        <taxon>Eukaryota</taxon>
        <taxon>Viridiplantae</taxon>
        <taxon>Streptophyta</taxon>
        <taxon>Embryophyta</taxon>
        <taxon>Tracheophyta</taxon>
        <taxon>Spermatophyta</taxon>
        <taxon>Magnoliopsida</taxon>
        <taxon>Liliopsida</taxon>
        <taxon>Acoraceae</taxon>
        <taxon>Acorus</taxon>
    </lineage>
</organism>
<keyword evidence="6" id="KW-1185">Reference proteome</keyword>
<evidence type="ECO:0000313" key="6">
    <source>
        <dbReference type="Proteomes" id="UP001179952"/>
    </source>
</evidence>
<accession>A0AAV9A940</accession>
<dbReference type="InterPro" id="IPR035965">
    <property type="entry name" value="PAS-like_dom_sf"/>
</dbReference>
<evidence type="ECO:0000256" key="4">
    <source>
        <dbReference type="ARBA" id="ARBA00023170"/>
    </source>
</evidence>
<evidence type="ECO:0000256" key="1">
    <source>
        <dbReference type="ARBA" id="ARBA00022543"/>
    </source>
</evidence>
<keyword evidence="3" id="KW-0157">Chromophore</keyword>
<keyword evidence="2" id="KW-0716">Sensory transduction</keyword>
<proteinExistence type="predicted"/>
<comment type="caution">
    <text evidence="5">The sequence shown here is derived from an EMBL/GenBank/DDBJ whole genome shotgun (WGS) entry which is preliminary data.</text>
</comment>
<evidence type="ECO:0000313" key="5">
    <source>
        <dbReference type="EMBL" id="KAK1260689.1"/>
    </source>
</evidence>